<proteinExistence type="inferred from homology"/>
<feature type="domain" description="Toprim" evidence="11">
    <location>
        <begin position="2"/>
        <end position="116"/>
    </location>
</feature>
<dbReference type="AlphaFoldDB" id="A0A844FRK6"/>
<keyword evidence="9 10" id="KW-0413">Isomerase</keyword>
<evidence type="ECO:0000256" key="4">
    <source>
        <dbReference type="ARBA" id="ARBA00022771"/>
    </source>
</evidence>
<keyword evidence="4" id="KW-0863">Zinc-finger</keyword>
<keyword evidence="7 10" id="KW-0799">Topoisomerase</keyword>
<dbReference type="Gene3D" id="3.30.65.10">
    <property type="entry name" value="Bacterial Topoisomerase I, domain 1"/>
    <property type="match status" value="3"/>
</dbReference>
<dbReference type="Proteomes" id="UP000442619">
    <property type="component" value="Unassembled WGS sequence"/>
</dbReference>
<dbReference type="InterPro" id="IPR006171">
    <property type="entry name" value="TOPRIM_dom"/>
</dbReference>
<comment type="subunit">
    <text evidence="10">Monomer.</text>
</comment>
<feature type="region of interest" description="Interaction with DNA" evidence="10">
    <location>
        <begin position="164"/>
        <end position="169"/>
    </location>
</feature>
<dbReference type="PROSITE" id="PS52039">
    <property type="entry name" value="TOPO_IA_2"/>
    <property type="match status" value="1"/>
</dbReference>
<dbReference type="InterPro" id="IPR023405">
    <property type="entry name" value="Topo_IA_core_domain"/>
</dbReference>
<evidence type="ECO:0000259" key="11">
    <source>
        <dbReference type="PROSITE" id="PS50880"/>
    </source>
</evidence>
<dbReference type="PROSITE" id="PS00396">
    <property type="entry name" value="TOPO_IA_1"/>
    <property type="match status" value="1"/>
</dbReference>
<organism evidence="13 14">
    <name type="scientific">Sharpea porci</name>
    <dbReference type="NCBI Taxonomy" id="2652286"/>
    <lineage>
        <taxon>Bacteria</taxon>
        <taxon>Bacillati</taxon>
        <taxon>Bacillota</taxon>
        <taxon>Erysipelotrichia</taxon>
        <taxon>Erysipelotrichales</taxon>
        <taxon>Coprobacillaceae</taxon>
        <taxon>Sharpea</taxon>
    </lineage>
</organism>
<dbReference type="CDD" id="cd00186">
    <property type="entry name" value="TOP1Ac"/>
    <property type="match status" value="1"/>
</dbReference>
<feature type="site" description="Interaction with DNA" evidence="10">
    <location>
        <position position="145"/>
    </location>
</feature>
<dbReference type="GO" id="GO:0003917">
    <property type="term" value="F:DNA topoisomerase type I (single strand cut, ATP-independent) activity"/>
    <property type="evidence" value="ECO:0007669"/>
    <property type="project" value="UniProtKB-UniRule"/>
</dbReference>
<evidence type="ECO:0000256" key="10">
    <source>
        <dbReference type="HAMAP-Rule" id="MF_00952"/>
    </source>
</evidence>
<dbReference type="GO" id="GO:0008270">
    <property type="term" value="F:zinc ion binding"/>
    <property type="evidence" value="ECO:0007669"/>
    <property type="project" value="UniProtKB-KW"/>
</dbReference>
<dbReference type="GO" id="GO:0006265">
    <property type="term" value="P:DNA topological change"/>
    <property type="evidence" value="ECO:0007669"/>
    <property type="project" value="UniProtKB-UniRule"/>
</dbReference>
<evidence type="ECO:0000313" key="14">
    <source>
        <dbReference type="Proteomes" id="UP000442619"/>
    </source>
</evidence>
<feature type="domain" description="Topo IA-type catalytic" evidence="12">
    <location>
        <begin position="131"/>
        <end position="552"/>
    </location>
</feature>
<feature type="site" description="Interaction with DNA" evidence="10">
    <location>
        <position position="142"/>
    </location>
</feature>
<dbReference type="HAMAP" id="MF_00952">
    <property type="entry name" value="Topoisom_1_prok"/>
    <property type="match status" value="1"/>
</dbReference>
<keyword evidence="8 10" id="KW-0238">DNA-binding</keyword>
<dbReference type="Gene3D" id="3.40.50.140">
    <property type="match status" value="1"/>
</dbReference>
<dbReference type="InterPro" id="IPR003601">
    <property type="entry name" value="Topo_IA_2"/>
</dbReference>
<comment type="caution">
    <text evidence="10">Lacks conserved residue(s) required for the propagation of feature annotation.</text>
</comment>
<dbReference type="InterPro" id="IPR034149">
    <property type="entry name" value="TOPRIM_TopoI"/>
</dbReference>
<dbReference type="InterPro" id="IPR003602">
    <property type="entry name" value="Topo_IA_DNA-bd_dom"/>
</dbReference>
<evidence type="ECO:0000256" key="9">
    <source>
        <dbReference type="ARBA" id="ARBA00023235"/>
    </source>
</evidence>
<dbReference type="CDD" id="cd03363">
    <property type="entry name" value="TOPRIM_TopoIA_TopoI"/>
    <property type="match status" value="1"/>
</dbReference>
<comment type="similarity">
    <text evidence="2 10">Belongs to the type IA topoisomerase family.</text>
</comment>
<evidence type="ECO:0000256" key="1">
    <source>
        <dbReference type="ARBA" id="ARBA00000213"/>
    </source>
</evidence>
<dbReference type="Gene3D" id="1.10.290.10">
    <property type="entry name" value="Topoisomerase I, domain 4"/>
    <property type="match status" value="1"/>
</dbReference>
<feature type="site" description="Interaction with DNA" evidence="10">
    <location>
        <position position="32"/>
    </location>
</feature>
<keyword evidence="5" id="KW-0862">Zinc</keyword>
<dbReference type="InterPro" id="IPR023406">
    <property type="entry name" value="Topo_IA_AS"/>
</dbReference>
<evidence type="ECO:0000256" key="3">
    <source>
        <dbReference type="ARBA" id="ARBA00022723"/>
    </source>
</evidence>
<dbReference type="InterPro" id="IPR005733">
    <property type="entry name" value="TopoI_bac-type"/>
</dbReference>
<dbReference type="SMART" id="SM00493">
    <property type="entry name" value="TOPRIM"/>
    <property type="match status" value="1"/>
</dbReference>
<evidence type="ECO:0000313" key="13">
    <source>
        <dbReference type="EMBL" id="MST88275.1"/>
    </source>
</evidence>
<dbReference type="InterPro" id="IPR028612">
    <property type="entry name" value="Topoisom_1_IA"/>
</dbReference>
<dbReference type="NCBIfam" id="TIGR01051">
    <property type="entry name" value="topA_bact"/>
    <property type="match status" value="1"/>
</dbReference>
<dbReference type="SUPFAM" id="SSF57783">
    <property type="entry name" value="Zinc beta-ribbon"/>
    <property type="match status" value="3"/>
</dbReference>
<dbReference type="PANTHER" id="PTHR42785:SF1">
    <property type="entry name" value="DNA TOPOISOMERASE"/>
    <property type="match status" value="1"/>
</dbReference>
<dbReference type="SMART" id="SM00437">
    <property type="entry name" value="TOP1Ac"/>
    <property type="match status" value="1"/>
</dbReference>
<dbReference type="PANTHER" id="PTHR42785">
    <property type="entry name" value="DNA TOPOISOMERASE, TYPE IA, CORE"/>
    <property type="match status" value="1"/>
</dbReference>
<dbReference type="InterPro" id="IPR013497">
    <property type="entry name" value="Topo_IA_cen"/>
</dbReference>
<evidence type="ECO:0000256" key="8">
    <source>
        <dbReference type="ARBA" id="ARBA00023125"/>
    </source>
</evidence>
<dbReference type="SUPFAM" id="SSF56712">
    <property type="entry name" value="Prokaryotic type I DNA topoisomerase"/>
    <property type="match status" value="1"/>
</dbReference>
<dbReference type="InterPro" id="IPR013498">
    <property type="entry name" value="Topo_IA_Znf"/>
</dbReference>
<evidence type="ECO:0000256" key="5">
    <source>
        <dbReference type="ARBA" id="ARBA00022833"/>
    </source>
</evidence>
<reference evidence="13 14" key="1">
    <citation type="submission" date="2019-08" db="EMBL/GenBank/DDBJ databases">
        <title>In-depth cultivation of the pig gut microbiome towards novel bacterial diversity and tailored functional studies.</title>
        <authorList>
            <person name="Wylensek D."/>
            <person name="Hitch T.C.A."/>
            <person name="Clavel T."/>
        </authorList>
    </citation>
    <scope>NUCLEOTIDE SEQUENCE [LARGE SCALE GENOMIC DNA]</scope>
    <source>
        <strain evidence="13 14">CA-Schmier-601-WT-3</strain>
    </source>
</reference>
<keyword evidence="14" id="KW-1185">Reference proteome</keyword>
<dbReference type="SMART" id="SM00436">
    <property type="entry name" value="TOP1Bc"/>
    <property type="match status" value="1"/>
</dbReference>
<accession>A0A844FRK6</accession>
<protein>
    <recommendedName>
        <fullName evidence="10">DNA topoisomerase 1</fullName>
        <ecNumber evidence="10">5.6.2.1</ecNumber>
    </recommendedName>
    <alternativeName>
        <fullName evidence="10">DNA topoisomerase I</fullName>
    </alternativeName>
</protein>
<dbReference type="InterPro" id="IPR013826">
    <property type="entry name" value="Topo_IA_cen_sub3"/>
</dbReference>
<dbReference type="EMBL" id="VUNM01000002">
    <property type="protein sequence ID" value="MST88275.1"/>
    <property type="molecule type" value="Genomic_DNA"/>
</dbReference>
<dbReference type="GO" id="GO:0003677">
    <property type="term" value="F:DNA binding"/>
    <property type="evidence" value="ECO:0007669"/>
    <property type="project" value="UniProtKB-KW"/>
</dbReference>
<dbReference type="Gene3D" id="1.10.460.10">
    <property type="entry name" value="Topoisomerase I, domain 2"/>
    <property type="match status" value="1"/>
</dbReference>
<dbReference type="Pfam" id="PF01751">
    <property type="entry name" value="Toprim"/>
    <property type="match status" value="1"/>
</dbReference>
<dbReference type="GO" id="GO:0005694">
    <property type="term" value="C:chromosome"/>
    <property type="evidence" value="ECO:0007669"/>
    <property type="project" value="InterPro"/>
</dbReference>
<dbReference type="InterPro" id="IPR000380">
    <property type="entry name" value="Topo_IA"/>
</dbReference>
<evidence type="ECO:0000256" key="7">
    <source>
        <dbReference type="ARBA" id="ARBA00023029"/>
    </source>
</evidence>
<evidence type="ECO:0000256" key="2">
    <source>
        <dbReference type="ARBA" id="ARBA00009446"/>
    </source>
</evidence>
<keyword evidence="3" id="KW-0479">Metal-binding</keyword>
<keyword evidence="6" id="KW-0460">Magnesium</keyword>
<comment type="catalytic activity">
    <reaction evidence="1 10">
        <text>ATP-independent breakage of single-stranded DNA, followed by passage and rejoining.</text>
        <dbReference type="EC" id="5.6.2.1"/>
    </reaction>
</comment>
<dbReference type="Gene3D" id="2.70.20.10">
    <property type="entry name" value="Topoisomerase I, domain 3"/>
    <property type="match status" value="1"/>
</dbReference>
<name>A0A844FRK6_9FIRM</name>
<dbReference type="PRINTS" id="PR00417">
    <property type="entry name" value="PRTPISMRASEI"/>
</dbReference>
<feature type="site" description="Interaction with DNA" evidence="10">
    <location>
        <position position="141"/>
    </location>
</feature>
<dbReference type="InterPro" id="IPR013824">
    <property type="entry name" value="Topo_IA_cen_sub1"/>
</dbReference>
<dbReference type="RefSeq" id="WP_154514217.1">
    <property type="nucleotide sequence ID" value="NZ_JAXFJJ010000017.1"/>
</dbReference>
<feature type="site" description="Interaction with DNA" evidence="10">
    <location>
        <position position="299"/>
    </location>
</feature>
<evidence type="ECO:0000259" key="12">
    <source>
        <dbReference type="PROSITE" id="PS52039"/>
    </source>
</evidence>
<comment type="function">
    <text evidence="10">Releases the supercoiling and torsional tension of DNA, which is introduced during the DNA replication and transcription, by transiently cleaving and rejoining one strand of the DNA duplex. Introduces a single-strand break via transesterification at a target site in duplex DNA. The scissile phosphodiester is attacked by the catalytic tyrosine of the enzyme, resulting in the formation of a DNA-(5'-phosphotyrosyl)-enzyme intermediate and the expulsion of a 3'-OH DNA strand. The free DNA strand then undergoes passage around the unbroken strand, thus removing DNA supercoils. Finally, in the religation step, the DNA 3'-OH attacks the covalent intermediate to expel the active-site tyrosine and restore the DNA phosphodiester backbone.</text>
</comment>
<evidence type="ECO:0000256" key="6">
    <source>
        <dbReference type="ARBA" id="ARBA00022842"/>
    </source>
</evidence>
<sequence>MSSLVIVESPSKSKTIGKYLGKDYVVTSSKGHIRDLATTGKGGLGVDAENGYEPSYTINKDKKNVVKELKQYVKDADKVYLATDPDREGEAISWHLAQVLGIPMDEDNRVVFHEVTKRAVTEALEHPRQIDQDLVKSQETRRVLDRIIGFKLSKLLQRKIKSKSAGRVQSVALRLICEREEEINKFVPEEYWSVQAHFTKDGMDFTADLSKYKNKKIKLSSAEETDAVYKALNKEFVIETLKKTVKRKNSKAPFITSTLQQEASTKLGFKAKRTMQVAQSLYEGVDIGSETVGLITYMRTDSIRLAPEFISAAHDYIEEKYGKQYLGRVKVSNKTENVQDAHEAIRPTDITRTPESIKSHLNTDQFKLYSLIYARALASLMCAAKVDATSVVLDNNDYKFNASGSRIQFDGYLKVYAPYEKNKDTYLPELAEGELLESKKVDKEQHFTNPPARYSEAKLIKELEELGIGRPSTYATIIDTIVAREYVEMVDKTFKPTESGMLTNEKLVEYFDPIINVEYTAQMENELDEIANGEDTYLHAITTFEDKFEPLLDKANKEMEKVEPKKTGEKCPECGGDLVIRKGRYGEFVACSNYPECKYIKKDPNDRTGQPTGETCPKCGSPMIYKRGRFGEFEACSNYPTCKYIKKKPREGDELIGKPTGDKCPNCGADVIWKRGRFGMFKACSNYPECKTIIKTPKEKK</sequence>
<dbReference type="EC" id="5.6.2.1" evidence="10"/>
<dbReference type="Pfam" id="PF01131">
    <property type="entry name" value="Topoisom_bac"/>
    <property type="match status" value="1"/>
</dbReference>
<dbReference type="Pfam" id="PF01396">
    <property type="entry name" value="Zn_ribbon_Top1"/>
    <property type="match status" value="3"/>
</dbReference>
<feature type="active site" description="O-(5'-phospho-DNA)-tyrosine intermediate" evidence="10">
    <location>
        <position position="297"/>
    </location>
</feature>
<dbReference type="PROSITE" id="PS50880">
    <property type="entry name" value="TOPRIM"/>
    <property type="match status" value="1"/>
</dbReference>
<dbReference type="InterPro" id="IPR013825">
    <property type="entry name" value="Topo_IA_cen_sub2"/>
</dbReference>
<gene>
    <name evidence="10 13" type="primary">topA</name>
    <name evidence="13" type="ORF">FYJ79_01460</name>
</gene>
<comment type="caution">
    <text evidence="13">The sequence shown here is derived from an EMBL/GenBank/DDBJ whole genome shotgun (WGS) entry which is preliminary data.</text>
</comment>
<feature type="site" description="Interaction with DNA" evidence="10">
    <location>
        <position position="484"/>
    </location>
</feature>